<proteinExistence type="predicted"/>
<dbReference type="InterPro" id="IPR036380">
    <property type="entry name" value="Isochorismatase-like_sf"/>
</dbReference>
<evidence type="ECO:0000313" key="3">
    <source>
        <dbReference type="EMBL" id="SUX25699.1"/>
    </source>
</evidence>
<dbReference type="Proteomes" id="UP000254572">
    <property type="component" value="Unassembled WGS sequence"/>
</dbReference>
<dbReference type="OrthoDB" id="5294192at2"/>
<dbReference type="AlphaFoldDB" id="A0A381EFJ0"/>
<name>A0A381EFJ0_9GAMM</name>
<evidence type="ECO:0000256" key="1">
    <source>
        <dbReference type="ARBA" id="ARBA00022801"/>
    </source>
</evidence>
<dbReference type="InterPro" id="IPR050272">
    <property type="entry name" value="Isochorismatase-like_hydrls"/>
</dbReference>
<gene>
    <name evidence="3" type="ORF">NCTC13294_02588</name>
</gene>
<evidence type="ECO:0000259" key="2">
    <source>
        <dbReference type="Pfam" id="PF00857"/>
    </source>
</evidence>
<dbReference type="SUPFAM" id="SSF52499">
    <property type="entry name" value="Isochorismatase-like hydrolases"/>
    <property type="match status" value="1"/>
</dbReference>
<organism evidence="3 4">
    <name type="scientific">Cardiobacterium valvarum</name>
    <dbReference type="NCBI Taxonomy" id="194702"/>
    <lineage>
        <taxon>Bacteria</taxon>
        <taxon>Pseudomonadati</taxon>
        <taxon>Pseudomonadota</taxon>
        <taxon>Gammaproteobacteria</taxon>
        <taxon>Cardiobacteriales</taxon>
        <taxon>Cardiobacteriaceae</taxon>
        <taxon>Cardiobacterium</taxon>
    </lineage>
</organism>
<dbReference type="EMBL" id="UFUW01000001">
    <property type="protein sequence ID" value="SUX25699.1"/>
    <property type="molecule type" value="Genomic_DNA"/>
</dbReference>
<dbReference type="Gene3D" id="3.40.50.850">
    <property type="entry name" value="Isochorismatase-like"/>
    <property type="match status" value="1"/>
</dbReference>
<dbReference type="RefSeq" id="WP_115612633.1">
    <property type="nucleotide sequence ID" value="NZ_UFUW01000001.1"/>
</dbReference>
<feature type="domain" description="Isochorismatase-like" evidence="2">
    <location>
        <begin position="4"/>
        <end position="132"/>
    </location>
</feature>
<keyword evidence="1 3" id="KW-0378">Hydrolase</keyword>
<sequence length="184" mass="19934">MRDALLVIDMQNGVFATPRHARATVVGNINRLMAAAPHTVVIRHTDDDLPAGGAVWQLLPELHVPAAAVYLDKTACNAFYRTALAATLAEWHCRDLTICGCTTDYCVDSTIKAAAALDYRVTVAADAHTTGDRPPIAADVLIAYYNDLWAQLILPDNPVRVRRSDSIIAAWQASPESTGVAQKR</sequence>
<accession>A0A381EFJ0</accession>
<dbReference type="GO" id="GO:0016787">
    <property type="term" value="F:hydrolase activity"/>
    <property type="evidence" value="ECO:0007669"/>
    <property type="project" value="UniProtKB-KW"/>
</dbReference>
<dbReference type="PANTHER" id="PTHR43540">
    <property type="entry name" value="PEROXYUREIDOACRYLATE/UREIDOACRYLATE AMIDOHYDROLASE-RELATED"/>
    <property type="match status" value="1"/>
</dbReference>
<keyword evidence="4" id="KW-1185">Reference proteome</keyword>
<reference evidence="3 4" key="1">
    <citation type="submission" date="2018-06" db="EMBL/GenBank/DDBJ databases">
        <authorList>
            <consortium name="Pathogen Informatics"/>
            <person name="Doyle S."/>
        </authorList>
    </citation>
    <scope>NUCLEOTIDE SEQUENCE [LARGE SCALE GENOMIC DNA]</scope>
    <source>
        <strain evidence="3 4">NCTC13294</strain>
    </source>
</reference>
<protein>
    <submittedName>
        <fullName evidence="3">Putative hydrolase</fullName>
    </submittedName>
</protein>
<dbReference type="InterPro" id="IPR000868">
    <property type="entry name" value="Isochorismatase-like_dom"/>
</dbReference>
<evidence type="ECO:0000313" key="4">
    <source>
        <dbReference type="Proteomes" id="UP000254572"/>
    </source>
</evidence>
<dbReference type="PANTHER" id="PTHR43540:SF14">
    <property type="entry name" value="ISOCHORISMATASE"/>
    <property type="match status" value="1"/>
</dbReference>
<dbReference type="Pfam" id="PF00857">
    <property type="entry name" value="Isochorismatase"/>
    <property type="match status" value="1"/>
</dbReference>